<gene>
    <name evidence="3" type="ORF">BLA24_22125</name>
</gene>
<proteinExistence type="predicted"/>
<keyword evidence="2" id="KW-0472">Membrane</keyword>
<feature type="region of interest" description="Disordered" evidence="1">
    <location>
        <begin position="69"/>
        <end position="122"/>
    </location>
</feature>
<feature type="transmembrane region" description="Helical" evidence="2">
    <location>
        <begin position="48"/>
        <end position="66"/>
    </location>
</feature>
<feature type="compositionally biased region" description="Gly residues" evidence="1">
    <location>
        <begin position="212"/>
        <end position="227"/>
    </location>
</feature>
<feature type="region of interest" description="Disordered" evidence="1">
    <location>
        <begin position="176"/>
        <end position="265"/>
    </location>
</feature>
<keyword evidence="2" id="KW-0812">Transmembrane</keyword>
<dbReference type="Gene3D" id="3.30.10.20">
    <property type="match status" value="1"/>
</dbReference>
<dbReference type="EMBL" id="NHZO01000151">
    <property type="protein sequence ID" value="PHQ50254.1"/>
    <property type="molecule type" value="Genomic_DNA"/>
</dbReference>
<evidence type="ECO:0000313" key="4">
    <source>
        <dbReference type="Proteomes" id="UP000222531"/>
    </source>
</evidence>
<reference evidence="3 4" key="1">
    <citation type="journal article" date="2017" name="Biochemistry">
        <title>Identification of the Biosynthetic Pathway for the Antibiotic Bicyclomycin.</title>
        <authorList>
            <person name="Patteson J."/>
            <person name="Cai W."/>
            <person name="Johnson R.A."/>
            <person name="Santa Maria K."/>
            <person name="Li B."/>
        </authorList>
    </citation>
    <scope>NUCLEOTIDE SEQUENCE [LARGE SCALE GENOMIC DNA]</scope>
    <source>
        <strain evidence="3 4">ATCC 21532</strain>
    </source>
</reference>
<accession>A0A2G1XG93</accession>
<dbReference type="RefSeq" id="WP_099200740.1">
    <property type="nucleotide sequence ID" value="NZ_JBIRXA010000001.1"/>
</dbReference>
<dbReference type="Proteomes" id="UP000222531">
    <property type="component" value="Unassembled WGS sequence"/>
</dbReference>
<feature type="transmembrane region" description="Helical" evidence="2">
    <location>
        <begin position="20"/>
        <end position="39"/>
    </location>
</feature>
<feature type="compositionally biased region" description="Polar residues" evidence="1">
    <location>
        <begin position="238"/>
        <end position="258"/>
    </location>
</feature>
<protein>
    <recommendedName>
        <fullName evidence="5">PASTA domain-containing protein</fullName>
    </recommendedName>
</protein>
<dbReference type="InterPro" id="IPR005543">
    <property type="entry name" value="PASTA_dom"/>
</dbReference>
<dbReference type="OrthoDB" id="4337778at2"/>
<dbReference type="CDD" id="cd06577">
    <property type="entry name" value="PASTA_pknB"/>
    <property type="match status" value="1"/>
</dbReference>
<evidence type="ECO:0000256" key="1">
    <source>
        <dbReference type="SAM" id="MobiDB-lite"/>
    </source>
</evidence>
<feature type="compositionally biased region" description="Pro residues" evidence="1">
    <location>
        <begin position="90"/>
        <end position="110"/>
    </location>
</feature>
<name>A0A2G1XG93_STRCJ</name>
<evidence type="ECO:0008006" key="5">
    <source>
        <dbReference type="Google" id="ProtNLM"/>
    </source>
</evidence>
<keyword evidence="2" id="KW-1133">Transmembrane helix</keyword>
<evidence type="ECO:0000256" key="2">
    <source>
        <dbReference type="SAM" id="Phobius"/>
    </source>
</evidence>
<sequence length="265" mass="27204">MSVLSPHSPPRHARWWQRPGVVIALLVVLPPVGIVLAWLSDWPRRKKTIAIVLSALWLALFVATPSKAEHEGKGKAAAPKPAGRASASPAPSPTPSETPSPTPPPTPTPTADPQMPDVVNMPYGKASDALKKLVDGGTEAYSAYTDVELVNDHDDWTVCFQSPSAGTPLAPAHAAPKIHVAPPGTPCPKSKNTELHPKPTTEPGPDPDRKPGTGGASGGSAGGGGVGVVHPGAFCSPQGATGVTTKGTPMTCAPSTGGRNRWRSA</sequence>
<dbReference type="AlphaFoldDB" id="A0A2G1XG93"/>
<comment type="caution">
    <text evidence="3">The sequence shown here is derived from an EMBL/GenBank/DDBJ whole genome shotgun (WGS) entry which is preliminary data.</text>
</comment>
<feature type="compositionally biased region" description="Low complexity" evidence="1">
    <location>
        <begin position="76"/>
        <end position="89"/>
    </location>
</feature>
<organism evidence="3 4">
    <name type="scientific">Streptomyces cinnamoneus</name>
    <name type="common">Streptoverticillium cinnamoneum</name>
    <dbReference type="NCBI Taxonomy" id="53446"/>
    <lineage>
        <taxon>Bacteria</taxon>
        <taxon>Bacillati</taxon>
        <taxon>Actinomycetota</taxon>
        <taxon>Actinomycetes</taxon>
        <taxon>Kitasatosporales</taxon>
        <taxon>Streptomycetaceae</taxon>
        <taxon>Streptomyces</taxon>
        <taxon>Streptomyces cinnamoneus group</taxon>
    </lineage>
</organism>
<evidence type="ECO:0000313" key="3">
    <source>
        <dbReference type="EMBL" id="PHQ50254.1"/>
    </source>
</evidence>
<keyword evidence="4" id="KW-1185">Reference proteome</keyword>